<protein>
    <recommendedName>
        <fullName evidence="3">Lipoprotein</fullName>
    </recommendedName>
</protein>
<gene>
    <name evidence="1" type="ORF">GZ78_02850</name>
</gene>
<evidence type="ECO:0000313" key="2">
    <source>
        <dbReference type="Proteomes" id="UP000028073"/>
    </source>
</evidence>
<organism evidence="1 2">
    <name type="scientific">Endozoicomonas numazuensis</name>
    <dbReference type="NCBI Taxonomy" id="1137799"/>
    <lineage>
        <taxon>Bacteria</taxon>
        <taxon>Pseudomonadati</taxon>
        <taxon>Pseudomonadota</taxon>
        <taxon>Gammaproteobacteria</taxon>
        <taxon>Oceanospirillales</taxon>
        <taxon>Endozoicomonadaceae</taxon>
        <taxon>Endozoicomonas</taxon>
    </lineage>
</organism>
<reference evidence="1 2" key="1">
    <citation type="submission" date="2014-06" db="EMBL/GenBank/DDBJ databases">
        <title>Whole Genome Sequences of Three Symbiotic Endozoicomonas Bacteria.</title>
        <authorList>
            <person name="Neave M.J."/>
            <person name="Apprill A."/>
            <person name="Voolstra C.R."/>
        </authorList>
    </citation>
    <scope>NUCLEOTIDE SEQUENCE [LARGE SCALE GENOMIC DNA]</scope>
    <source>
        <strain evidence="1 2">DSM 25634</strain>
    </source>
</reference>
<proteinExistence type="predicted"/>
<name>A0A081NKM4_9GAMM</name>
<comment type="caution">
    <text evidence="1">The sequence shown here is derived from an EMBL/GenBank/DDBJ whole genome shotgun (WGS) entry which is preliminary data.</text>
</comment>
<dbReference type="OrthoDB" id="7061890at2"/>
<dbReference type="eggNOG" id="ENOG5033HAM">
    <property type="taxonomic scope" value="Bacteria"/>
</dbReference>
<dbReference type="PROSITE" id="PS51257">
    <property type="entry name" value="PROKAR_LIPOPROTEIN"/>
    <property type="match status" value="1"/>
</dbReference>
<dbReference type="STRING" id="1137799.GZ78_02850"/>
<accession>A0A081NKM4</accession>
<dbReference type="EMBL" id="JOKH01000001">
    <property type="protein sequence ID" value="KEQ18997.1"/>
    <property type="molecule type" value="Genomic_DNA"/>
</dbReference>
<dbReference type="AlphaFoldDB" id="A0A081NKM4"/>
<keyword evidence="2" id="KW-1185">Reference proteome</keyword>
<dbReference type="RefSeq" id="WP_152558508.1">
    <property type="nucleotide sequence ID" value="NZ_JOKH01000001.1"/>
</dbReference>
<dbReference type="Proteomes" id="UP000028073">
    <property type="component" value="Unassembled WGS sequence"/>
</dbReference>
<evidence type="ECO:0008006" key="3">
    <source>
        <dbReference type="Google" id="ProtNLM"/>
    </source>
</evidence>
<evidence type="ECO:0000313" key="1">
    <source>
        <dbReference type="EMBL" id="KEQ18997.1"/>
    </source>
</evidence>
<sequence length="137" mass="15131">MQHRFIYILVLLSMVLGGCAMAGETELRWEWPAERDIQKKLIVEVTEVTSKSGLFGLKKSPSLAQGFPEPVVLKGVVKNGQYETVKLVLPKFELGDAKSGDLLAVGLVEDLVCICVSPVPINSDPDQWLQSWNCTDE</sequence>